<dbReference type="EMBL" id="MU842947">
    <property type="protein sequence ID" value="KAK2025012.1"/>
    <property type="molecule type" value="Genomic_DNA"/>
</dbReference>
<name>A0AAD9HBQ5_9PEZI</name>
<evidence type="ECO:0000313" key="2">
    <source>
        <dbReference type="Proteomes" id="UP001232148"/>
    </source>
</evidence>
<dbReference type="Proteomes" id="UP001232148">
    <property type="component" value="Unassembled WGS sequence"/>
</dbReference>
<keyword evidence="2" id="KW-1185">Reference proteome</keyword>
<accession>A0AAD9HBQ5</accession>
<proteinExistence type="predicted"/>
<reference evidence="1" key="1">
    <citation type="submission" date="2021-06" db="EMBL/GenBank/DDBJ databases">
        <title>Comparative genomics, transcriptomics and evolutionary studies reveal genomic signatures of adaptation to plant cell wall in hemibiotrophic fungi.</title>
        <authorList>
            <consortium name="DOE Joint Genome Institute"/>
            <person name="Baroncelli R."/>
            <person name="Diaz J.F."/>
            <person name="Benocci T."/>
            <person name="Peng M."/>
            <person name="Battaglia E."/>
            <person name="Haridas S."/>
            <person name="Andreopoulos W."/>
            <person name="Labutti K."/>
            <person name="Pangilinan J."/>
            <person name="Floch G.L."/>
            <person name="Makela M.R."/>
            <person name="Henrissat B."/>
            <person name="Grigoriev I.V."/>
            <person name="Crouch J.A."/>
            <person name="De Vries R.P."/>
            <person name="Sukno S.A."/>
            <person name="Thon M.R."/>
        </authorList>
    </citation>
    <scope>NUCLEOTIDE SEQUENCE</scope>
    <source>
        <strain evidence="1">MAFF235873</strain>
    </source>
</reference>
<protein>
    <submittedName>
        <fullName evidence="1">Uncharacterized protein</fullName>
    </submittedName>
</protein>
<dbReference type="AlphaFoldDB" id="A0AAD9HBQ5"/>
<sequence>MEGRGNRRHHLPTYLPTYLPYLVLRSIQTTRTHIAHRVLYGLRIRMCVVGASCSSVGAMFRPLQRRFWGLPIIDSDPWQASLLALLALPCYLADDQDVCAKANISLPSKGKGPE</sequence>
<organism evidence="1 2">
    <name type="scientific">Colletotrichum zoysiae</name>
    <dbReference type="NCBI Taxonomy" id="1216348"/>
    <lineage>
        <taxon>Eukaryota</taxon>
        <taxon>Fungi</taxon>
        <taxon>Dikarya</taxon>
        <taxon>Ascomycota</taxon>
        <taxon>Pezizomycotina</taxon>
        <taxon>Sordariomycetes</taxon>
        <taxon>Hypocreomycetidae</taxon>
        <taxon>Glomerellales</taxon>
        <taxon>Glomerellaceae</taxon>
        <taxon>Colletotrichum</taxon>
        <taxon>Colletotrichum graminicola species complex</taxon>
    </lineage>
</organism>
<comment type="caution">
    <text evidence="1">The sequence shown here is derived from an EMBL/GenBank/DDBJ whole genome shotgun (WGS) entry which is preliminary data.</text>
</comment>
<gene>
    <name evidence="1" type="ORF">LX32DRAFT_76098</name>
</gene>
<evidence type="ECO:0000313" key="1">
    <source>
        <dbReference type="EMBL" id="KAK2025012.1"/>
    </source>
</evidence>